<proteinExistence type="predicted"/>
<evidence type="ECO:0000313" key="1">
    <source>
        <dbReference type="EMBL" id="SDK33813.1"/>
    </source>
</evidence>
<gene>
    <name evidence="1" type="ORF">SAMN05428983_4642</name>
</gene>
<comment type="caution">
    <text evidence="1">The sequence shown here is derived from an EMBL/GenBank/DDBJ whole genome shotgun (WGS) entry which is preliminary data.</text>
</comment>
<name>A0A7Z7BRW4_9HYPH</name>
<dbReference type="Proteomes" id="UP000198917">
    <property type="component" value="Unassembled WGS sequence"/>
</dbReference>
<reference evidence="1 2" key="1">
    <citation type="submission" date="2016-10" db="EMBL/GenBank/DDBJ databases">
        <authorList>
            <person name="Varghese N."/>
            <person name="Submissions S."/>
        </authorList>
    </citation>
    <scope>NUCLEOTIDE SEQUENCE [LARGE SCALE GENOMIC DNA]</scope>
    <source>
        <strain evidence="1 2">PDC82</strain>
    </source>
</reference>
<protein>
    <submittedName>
        <fullName evidence="1">Uncharacterized protein</fullName>
    </submittedName>
</protein>
<dbReference type="AlphaFoldDB" id="A0A7Z7BRW4"/>
<evidence type="ECO:0000313" key="2">
    <source>
        <dbReference type="Proteomes" id="UP000198917"/>
    </source>
</evidence>
<sequence length="34" mass="3879">MANALLFRGYVSVGQSRVLLIWTDIIFPIGRSKR</sequence>
<accession>A0A7Z7BRW4</accession>
<organism evidence="1 2">
    <name type="scientific">Agrobacterium fabrum</name>
    <dbReference type="NCBI Taxonomy" id="1176649"/>
    <lineage>
        <taxon>Bacteria</taxon>
        <taxon>Pseudomonadati</taxon>
        <taxon>Pseudomonadota</taxon>
        <taxon>Alphaproteobacteria</taxon>
        <taxon>Hyphomicrobiales</taxon>
        <taxon>Rhizobiaceae</taxon>
        <taxon>Rhizobium/Agrobacterium group</taxon>
        <taxon>Agrobacterium</taxon>
        <taxon>Agrobacterium tumefaciens complex</taxon>
    </lineage>
</organism>
<dbReference type="EMBL" id="FNEW01000007">
    <property type="protein sequence ID" value="SDK33813.1"/>
    <property type="molecule type" value="Genomic_DNA"/>
</dbReference>